<feature type="domain" description="ABC transmembrane type-1" evidence="8">
    <location>
        <begin position="73"/>
        <end position="284"/>
    </location>
</feature>
<comment type="subcellular location">
    <subcellularLocation>
        <location evidence="1 7">Cell membrane</location>
        <topology evidence="1 7">Multi-pass membrane protein</topology>
    </subcellularLocation>
</comment>
<gene>
    <name evidence="9" type="ORF">IAA16_00555</name>
</gene>
<evidence type="ECO:0000256" key="4">
    <source>
        <dbReference type="ARBA" id="ARBA00022692"/>
    </source>
</evidence>
<evidence type="ECO:0000256" key="5">
    <source>
        <dbReference type="ARBA" id="ARBA00022989"/>
    </source>
</evidence>
<dbReference type="EMBL" id="JAHLFV010000012">
    <property type="protein sequence ID" value="MBU3849038.1"/>
    <property type="molecule type" value="Genomic_DNA"/>
</dbReference>
<dbReference type="CDD" id="cd06261">
    <property type="entry name" value="TM_PBP2"/>
    <property type="match status" value="1"/>
</dbReference>
<comment type="similarity">
    <text evidence="7">Belongs to the binding-protein-dependent transport system permease family.</text>
</comment>
<dbReference type="Gene3D" id="1.10.3720.10">
    <property type="entry name" value="MetI-like"/>
    <property type="match status" value="1"/>
</dbReference>
<dbReference type="Pfam" id="PF00528">
    <property type="entry name" value="BPD_transp_1"/>
    <property type="match status" value="1"/>
</dbReference>
<evidence type="ECO:0000256" key="2">
    <source>
        <dbReference type="ARBA" id="ARBA00022448"/>
    </source>
</evidence>
<evidence type="ECO:0000256" key="1">
    <source>
        <dbReference type="ARBA" id="ARBA00004651"/>
    </source>
</evidence>
<keyword evidence="6 7" id="KW-0472">Membrane</keyword>
<feature type="transmembrane region" description="Helical" evidence="7">
    <location>
        <begin position="159"/>
        <end position="179"/>
    </location>
</feature>
<evidence type="ECO:0000256" key="3">
    <source>
        <dbReference type="ARBA" id="ARBA00022475"/>
    </source>
</evidence>
<keyword evidence="4 7" id="KW-0812">Transmembrane</keyword>
<evidence type="ECO:0000256" key="6">
    <source>
        <dbReference type="ARBA" id="ARBA00023136"/>
    </source>
</evidence>
<dbReference type="PROSITE" id="PS50928">
    <property type="entry name" value="ABC_TM1"/>
    <property type="match status" value="1"/>
</dbReference>
<reference evidence="9" key="1">
    <citation type="journal article" date="2021" name="PeerJ">
        <title>Extensive microbial diversity within the chicken gut microbiome revealed by metagenomics and culture.</title>
        <authorList>
            <person name="Gilroy R."/>
            <person name="Ravi A."/>
            <person name="Getino M."/>
            <person name="Pursley I."/>
            <person name="Horton D.L."/>
            <person name="Alikhan N.F."/>
            <person name="Baker D."/>
            <person name="Gharbi K."/>
            <person name="Hall N."/>
            <person name="Watson M."/>
            <person name="Adriaenssens E.M."/>
            <person name="Foster-Nyarko E."/>
            <person name="Jarju S."/>
            <person name="Secka A."/>
            <person name="Antonio M."/>
            <person name="Oren A."/>
            <person name="Chaudhuri R.R."/>
            <person name="La Ragione R."/>
            <person name="Hildebrand F."/>
            <person name="Pallen M.J."/>
        </authorList>
    </citation>
    <scope>NUCLEOTIDE SEQUENCE</scope>
    <source>
        <strain evidence="9">Gambia15-2214</strain>
    </source>
</reference>
<evidence type="ECO:0000256" key="7">
    <source>
        <dbReference type="RuleBase" id="RU363032"/>
    </source>
</evidence>
<keyword evidence="2 7" id="KW-0813">Transport</keyword>
<dbReference type="SUPFAM" id="SSF161098">
    <property type="entry name" value="MetI-like"/>
    <property type="match status" value="1"/>
</dbReference>
<name>A0A9E2L019_9SPIR</name>
<keyword evidence="5 7" id="KW-1133">Transmembrane helix</keyword>
<feature type="transmembrane region" description="Helical" evidence="7">
    <location>
        <begin position="76"/>
        <end position="99"/>
    </location>
</feature>
<proteinExistence type="inferred from homology"/>
<sequence>MVKSFRNRNRRNFKWIYLFVLPTVIIFVLFYLVPILEVIVTSFMEWDGYNTATFKGIENYISLFSRNSFLLALRNFVLWALIAAIFHVGFGVLVAFIFYQKPRGWRFARTVFMIPNVISAAAWAIIYRFIFNNQFGILNQIMRIFNPDFNVNWFYSSPYAFWAVTFTWLFYAVIVTLIVHSELVNIPTEINEAAKIDGATGLQLIFKIQLPLCRNAIGTSIILSITSRITMYEQIALTTAGGPGDDTMSLSLLLVSSLMDYRYGFANAVGVIMLLLGVVVLLVINKTFKMNEALY</sequence>
<feature type="transmembrane region" description="Helical" evidence="7">
    <location>
        <begin position="263"/>
        <end position="284"/>
    </location>
</feature>
<dbReference type="PANTHER" id="PTHR30193">
    <property type="entry name" value="ABC TRANSPORTER PERMEASE PROTEIN"/>
    <property type="match status" value="1"/>
</dbReference>
<organism evidence="9 10">
    <name type="scientific">Candidatus Treponema excrementipullorum</name>
    <dbReference type="NCBI Taxonomy" id="2838768"/>
    <lineage>
        <taxon>Bacteria</taxon>
        <taxon>Pseudomonadati</taxon>
        <taxon>Spirochaetota</taxon>
        <taxon>Spirochaetia</taxon>
        <taxon>Spirochaetales</taxon>
        <taxon>Treponemataceae</taxon>
        <taxon>Treponema</taxon>
    </lineage>
</organism>
<feature type="transmembrane region" description="Helical" evidence="7">
    <location>
        <begin position="111"/>
        <end position="130"/>
    </location>
</feature>
<feature type="transmembrane region" description="Helical" evidence="7">
    <location>
        <begin position="15"/>
        <end position="36"/>
    </location>
</feature>
<keyword evidence="3" id="KW-1003">Cell membrane</keyword>
<comment type="caution">
    <text evidence="9">The sequence shown here is derived from an EMBL/GenBank/DDBJ whole genome shotgun (WGS) entry which is preliminary data.</text>
</comment>
<dbReference type="AlphaFoldDB" id="A0A9E2L019"/>
<protein>
    <submittedName>
        <fullName evidence="9">Sugar ABC transporter permease</fullName>
    </submittedName>
</protein>
<dbReference type="InterPro" id="IPR051393">
    <property type="entry name" value="ABC_transporter_permease"/>
</dbReference>
<reference evidence="9" key="2">
    <citation type="submission" date="2021-04" db="EMBL/GenBank/DDBJ databases">
        <authorList>
            <person name="Gilroy R."/>
        </authorList>
    </citation>
    <scope>NUCLEOTIDE SEQUENCE</scope>
    <source>
        <strain evidence="9">Gambia15-2214</strain>
    </source>
</reference>
<evidence type="ECO:0000313" key="9">
    <source>
        <dbReference type="EMBL" id="MBU3849038.1"/>
    </source>
</evidence>
<dbReference type="InterPro" id="IPR000515">
    <property type="entry name" value="MetI-like"/>
</dbReference>
<evidence type="ECO:0000313" key="10">
    <source>
        <dbReference type="Proteomes" id="UP000823914"/>
    </source>
</evidence>
<dbReference type="Proteomes" id="UP000823914">
    <property type="component" value="Unassembled WGS sequence"/>
</dbReference>
<dbReference type="PANTHER" id="PTHR30193:SF37">
    <property type="entry name" value="INNER MEMBRANE ABC TRANSPORTER PERMEASE PROTEIN YCJO"/>
    <property type="match status" value="1"/>
</dbReference>
<evidence type="ECO:0000259" key="8">
    <source>
        <dbReference type="PROSITE" id="PS50928"/>
    </source>
</evidence>
<dbReference type="GO" id="GO:0005886">
    <property type="term" value="C:plasma membrane"/>
    <property type="evidence" value="ECO:0007669"/>
    <property type="project" value="UniProtKB-SubCell"/>
</dbReference>
<dbReference type="InterPro" id="IPR035906">
    <property type="entry name" value="MetI-like_sf"/>
</dbReference>
<dbReference type="GO" id="GO:0055085">
    <property type="term" value="P:transmembrane transport"/>
    <property type="evidence" value="ECO:0007669"/>
    <property type="project" value="InterPro"/>
</dbReference>
<accession>A0A9E2L019</accession>